<dbReference type="Proteomes" id="UP000825890">
    <property type="component" value="Unassembled WGS sequence"/>
</dbReference>
<dbReference type="EMBL" id="BOLY01000004">
    <property type="protein sequence ID" value="GIZ43209.1"/>
    <property type="molecule type" value="Genomic_DNA"/>
</dbReference>
<dbReference type="InterPro" id="IPR056009">
    <property type="entry name" value="DUF7587"/>
</dbReference>
<dbReference type="GeneID" id="68292019"/>
<dbReference type="PRINTS" id="PR00092">
    <property type="entry name" value="TYROSINASE"/>
</dbReference>
<feature type="compositionally biased region" description="Basic and acidic residues" evidence="3">
    <location>
        <begin position="416"/>
        <end position="425"/>
    </location>
</feature>
<dbReference type="OrthoDB" id="3638841at2759"/>
<keyword evidence="1" id="KW-0479">Metal-binding</keyword>
<dbReference type="GO" id="GO:0016491">
    <property type="term" value="F:oxidoreductase activity"/>
    <property type="evidence" value="ECO:0007669"/>
    <property type="project" value="InterPro"/>
</dbReference>
<dbReference type="SUPFAM" id="SSF56399">
    <property type="entry name" value="ADP-ribosylation"/>
    <property type="match status" value="1"/>
</dbReference>
<name>A0A9P3CF74_9PEZI</name>
<dbReference type="InterPro" id="IPR002227">
    <property type="entry name" value="Tyrosinase_Cu-bd"/>
</dbReference>
<keyword evidence="2" id="KW-0186">Copper</keyword>
<dbReference type="Gene3D" id="3.90.210.10">
    <property type="entry name" value="Heat-Labile Enterotoxin, subunit A"/>
    <property type="match status" value="1"/>
</dbReference>
<dbReference type="Gene3D" id="1.10.1280.10">
    <property type="entry name" value="Di-copper center containing domain from catechol oxidase"/>
    <property type="match status" value="1"/>
</dbReference>
<feature type="compositionally biased region" description="Polar residues" evidence="3">
    <location>
        <begin position="469"/>
        <end position="483"/>
    </location>
</feature>
<feature type="region of interest" description="Disordered" evidence="3">
    <location>
        <begin position="403"/>
        <end position="431"/>
    </location>
</feature>
<dbReference type="Pfam" id="PF00264">
    <property type="entry name" value="Tyrosinase"/>
    <property type="match status" value="1"/>
</dbReference>
<organism evidence="7 8">
    <name type="scientific">Cercospora kikuchii</name>
    <dbReference type="NCBI Taxonomy" id="84275"/>
    <lineage>
        <taxon>Eukaryota</taxon>
        <taxon>Fungi</taxon>
        <taxon>Dikarya</taxon>
        <taxon>Ascomycota</taxon>
        <taxon>Pezizomycotina</taxon>
        <taxon>Dothideomycetes</taxon>
        <taxon>Dothideomycetidae</taxon>
        <taxon>Mycosphaerellales</taxon>
        <taxon>Mycosphaerellaceae</taxon>
        <taxon>Cercospora</taxon>
    </lineage>
</organism>
<dbReference type="PANTHER" id="PTHR11474">
    <property type="entry name" value="TYROSINASE FAMILY MEMBER"/>
    <property type="match status" value="1"/>
</dbReference>
<proteinExistence type="predicted"/>
<gene>
    <name evidence="7" type="ORF">CKM354_000644400</name>
</gene>
<dbReference type="SUPFAM" id="SSF48056">
    <property type="entry name" value="Di-copper centre-containing domain"/>
    <property type="match status" value="1"/>
</dbReference>
<dbReference type="InterPro" id="IPR008922">
    <property type="entry name" value="Di-copper_centre_dom_sf"/>
</dbReference>
<evidence type="ECO:0000256" key="2">
    <source>
        <dbReference type="ARBA" id="ARBA00023008"/>
    </source>
</evidence>
<dbReference type="RefSeq" id="XP_044657696.1">
    <property type="nucleotide sequence ID" value="XM_044801761.1"/>
</dbReference>
<evidence type="ECO:0000256" key="4">
    <source>
        <dbReference type="SAM" id="SignalP"/>
    </source>
</evidence>
<sequence length="719" mass="80476">MATTRNLVYFVIWSCSWFAVRGDAAPNPAHNAAGLSFTPANDQEDKLDHEILAGPVDNAQALLQDLHGRYLSMVSDVLGEGCTEENIIVRKEWSDLTPDERREYIDACKCLHDKPSRTPKDAAPGAKTRWDDFVVAHILASDDVHRSPKLLAYHRLYLHELEKALRDECGYTGGQPYWLWSRFYGQPIDSYPIFDGSDTSLSGNGKKDTPDKGCYCITEGPLKDWRVHLGPAAGNDACTPNPQDDGLGLNDRCLERNFNEKYLGNLTYDNVTFTINNFKAKADIDGFGVYLESWPVGVHQLPHVFMGGTNADVPSAASDPWFPCHHAALDFIWILWQSIDLDNRTLALGKAESYADLRKRSQAPPATGIGLDDDLSISPYFDKVKGKETYELRDWSLGQSLDFPSDKMPSMTSTEIDTRDSESRSQRRRNVKRAVNALQSALAQGQSIPDDTLEQAIALLRDARDLSPKATSRQPSPQQGASSRSHKRASSDQYDQLTVWMRLRHTSKPTRGYRVQYEGAWTTVTPIGGLQASSIFPNPSRGFTDLKLKQLTNDHLDWNSRQGSPFISVFTDQTHAEDWALKWSERNGGKTVNILHIECNKITRLFSVKEVVDSLGINTDMLPEQYEDEYLAVNQVPAEAIVEVQPIFSQAALDAASAEEQRLALGIPPQDDQHVRRFSPVRPTERRSLMLEEGVDFSAYMNTNRDSPIEAQKGDISPV</sequence>
<keyword evidence="4" id="KW-0732">Signal</keyword>
<feature type="domain" description="DUF7587" evidence="6">
    <location>
        <begin position="509"/>
        <end position="644"/>
    </location>
</feature>
<feature type="region of interest" description="Disordered" evidence="3">
    <location>
        <begin position="466"/>
        <end position="493"/>
    </location>
</feature>
<comment type="caution">
    <text evidence="7">The sequence shown here is derived from an EMBL/GenBank/DDBJ whole genome shotgun (WGS) entry which is preliminary data.</text>
</comment>
<evidence type="ECO:0000256" key="1">
    <source>
        <dbReference type="ARBA" id="ARBA00022723"/>
    </source>
</evidence>
<feature type="chain" id="PRO_5040268743" description="Tyrosinase copper-binding domain-containing protein" evidence="4">
    <location>
        <begin position="23"/>
        <end position="719"/>
    </location>
</feature>
<feature type="signal peptide" evidence="4">
    <location>
        <begin position="1"/>
        <end position="22"/>
    </location>
</feature>
<feature type="domain" description="Tyrosinase copper-binding" evidence="5">
    <location>
        <begin position="128"/>
        <end position="338"/>
    </location>
</feature>
<dbReference type="GO" id="GO:0046872">
    <property type="term" value="F:metal ion binding"/>
    <property type="evidence" value="ECO:0007669"/>
    <property type="project" value="UniProtKB-KW"/>
</dbReference>
<dbReference type="InterPro" id="IPR050316">
    <property type="entry name" value="Tyrosinase/Hemocyanin"/>
</dbReference>
<evidence type="ECO:0000256" key="3">
    <source>
        <dbReference type="SAM" id="MobiDB-lite"/>
    </source>
</evidence>
<evidence type="ECO:0000259" key="6">
    <source>
        <dbReference type="Pfam" id="PF24494"/>
    </source>
</evidence>
<reference evidence="7 8" key="1">
    <citation type="submission" date="2021-01" db="EMBL/GenBank/DDBJ databases">
        <title>Cercospora kikuchii MAFF 305040 whole genome shotgun sequence.</title>
        <authorList>
            <person name="Kashiwa T."/>
            <person name="Suzuki T."/>
        </authorList>
    </citation>
    <scope>NUCLEOTIDE SEQUENCE [LARGE SCALE GENOMIC DNA]</scope>
    <source>
        <strain evidence="7 8">MAFF 305040</strain>
    </source>
</reference>
<evidence type="ECO:0000313" key="8">
    <source>
        <dbReference type="Proteomes" id="UP000825890"/>
    </source>
</evidence>
<dbReference type="PANTHER" id="PTHR11474:SF126">
    <property type="entry name" value="TYROSINASE-LIKE PROTEIN TYR-1-RELATED"/>
    <property type="match status" value="1"/>
</dbReference>
<accession>A0A9P3CF74</accession>
<evidence type="ECO:0000259" key="5">
    <source>
        <dbReference type="Pfam" id="PF00264"/>
    </source>
</evidence>
<keyword evidence="8" id="KW-1185">Reference proteome</keyword>
<dbReference type="AlphaFoldDB" id="A0A9P3CF74"/>
<evidence type="ECO:0008006" key="9">
    <source>
        <dbReference type="Google" id="ProtNLM"/>
    </source>
</evidence>
<evidence type="ECO:0000313" key="7">
    <source>
        <dbReference type="EMBL" id="GIZ43209.1"/>
    </source>
</evidence>
<dbReference type="Pfam" id="PF24494">
    <property type="entry name" value="DUF7587"/>
    <property type="match status" value="1"/>
</dbReference>
<protein>
    <recommendedName>
        <fullName evidence="9">Tyrosinase copper-binding domain-containing protein</fullName>
    </recommendedName>
</protein>